<feature type="transmembrane region" description="Helical" evidence="2">
    <location>
        <begin position="128"/>
        <end position="145"/>
    </location>
</feature>
<proteinExistence type="inferred from homology"/>
<dbReference type="SUPFAM" id="SSF103473">
    <property type="entry name" value="MFS general substrate transporter"/>
    <property type="match status" value="1"/>
</dbReference>
<dbReference type="EMBL" id="GBEZ01025942">
    <property type="protein sequence ID" value="JAC61204.1"/>
    <property type="molecule type" value="Transcribed_RNA"/>
</dbReference>
<sequence length="222" mass="24303">MLCGRSISPWRLKACVYQAGDFFPGMTTRLNRGVVLVNESSAESHSVLYSTSKLSWPLKISYGAPAFGVQSISLMIAVYGGDYYVLLGAGVSMLSFFTAWARSFDVITDPLMAWVSDQTRSKHGRRRPYLLLGAPFYAAFLVLLFTPPRGLSGAGLALWFCAFYTLFYLADTVSNIPYEALGPELASDHDERNRLFFVSKGFMLAGMLFAALGPGLVAFALA</sequence>
<dbReference type="Pfam" id="PF13347">
    <property type="entry name" value="MFS_2"/>
    <property type="match status" value="1"/>
</dbReference>
<dbReference type="PANTHER" id="PTHR11328:SF24">
    <property type="entry name" value="MAJOR FACILITATOR SUPERFAMILY (MFS) PROFILE DOMAIN-CONTAINING PROTEIN"/>
    <property type="match status" value="1"/>
</dbReference>
<feature type="transmembrane region" description="Helical" evidence="2">
    <location>
        <begin position="85"/>
        <end position="107"/>
    </location>
</feature>
<reference evidence="3" key="1">
    <citation type="submission" date="2014-05" db="EMBL/GenBank/DDBJ databases">
        <title>The transcriptome of the halophilic microalga Tetraselmis sp. GSL018 isolated from the Great Salt Lake, Utah.</title>
        <authorList>
            <person name="Jinkerson R.E."/>
            <person name="D'Adamo S."/>
            <person name="Posewitz M.C."/>
        </authorList>
    </citation>
    <scope>NUCLEOTIDE SEQUENCE</scope>
    <source>
        <strain evidence="3">GSL018</strain>
    </source>
</reference>
<protein>
    <submittedName>
        <fullName evidence="3">Glycoside/pentoside/hexuronide:cation symporter, GPH family</fullName>
    </submittedName>
</protein>
<gene>
    <name evidence="3" type="primary">TC.GPH</name>
    <name evidence="3" type="ORF">TSPGSL018_26877</name>
</gene>
<dbReference type="PANTHER" id="PTHR11328">
    <property type="entry name" value="MAJOR FACILITATOR SUPERFAMILY DOMAIN-CONTAINING PROTEIN"/>
    <property type="match status" value="1"/>
</dbReference>
<keyword evidence="2" id="KW-0472">Membrane</keyword>
<name>A0A061QRX6_9CHLO</name>
<comment type="similarity">
    <text evidence="1">Belongs to the major facilitator superfamily.</text>
</comment>
<keyword evidence="2" id="KW-0812">Transmembrane</keyword>
<dbReference type="AlphaFoldDB" id="A0A061QRX6"/>
<dbReference type="InterPro" id="IPR036259">
    <property type="entry name" value="MFS_trans_sf"/>
</dbReference>
<dbReference type="GO" id="GO:0015293">
    <property type="term" value="F:symporter activity"/>
    <property type="evidence" value="ECO:0007669"/>
    <property type="project" value="InterPro"/>
</dbReference>
<accession>A0A061QRX6</accession>
<organism evidence="3">
    <name type="scientific">Tetraselmis sp. GSL018</name>
    <dbReference type="NCBI Taxonomy" id="582737"/>
    <lineage>
        <taxon>Eukaryota</taxon>
        <taxon>Viridiplantae</taxon>
        <taxon>Chlorophyta</taxon>
        <taxon>core chlorophytes</taxon>
        <taxon>Chlorodendrophyceae</taxon>
        <taxon>Chlorodendrales</taxon>
        <taxon>Chlorodendraceae</taxon>
        <taxon>Tetraselmis</taxon>
    </lineage>
</organism>
<feature type="transmembrane region" description="Helical" evidence="2">
    <location>
        <begin position="151"/>
        <end position="170"/>
    </location>
</feature>
<feature type="transmembrane region" description="Helical" evidence="2">
    <location>
        <begin position="202"/>
        <end position="221"/>
    </location>
</feature>
<evidence type="ECO:0000256" key="1">
    <source>
        <dbReference type="ARBA" id="ARBA00008335"/>
    </source>
</evidence>
<dbReference type="InterPro" id="IPR039672">
    <property type="entry name" value="MFS_2"/>
</dbReference>
<evidence type="ECO:0000313" key="3">
    <source>
        <dbReference type="EMBL" id="JAC61204.1"/>
    </source>
</evidence>
<feature type="non-terminal residue" evidence="3">
    <location>
        <position position="222"/>
    </location>
</feature>
<dbReference type="GO" id="GO:0005886">
    <property type="term" value="C:plasma membrane"/>
    <property type="evidence" value="ECO:0007669"/>
    <property type="project" value="TreeGrafter"/>
</dbReference>
<dbReference type="GO" id="GO:0008643">
    <property type="term" value="P:carbohydrate transport"/>
    <property type="evidence" value="ECO:0007669"/>
    <property type="project" value="InterPro"/>
</dbReference>
<evidence type="ECO:0000256" key="2">
    <source>
        <dbReference type="SAM" id="Phobius"/>
    </source>
</evidence>
<keyword evidence="2" id="KW-1133">Transmembrane helix</keyword>